<evidence type="ECO:0000313" key="3">
    <source>
        <dbReference type="Proteomes" id="UP001180754"/>
    </source>
</evidence>
<name>A0ABU2X8V0_9ACTN</name>
<dbReference type="Proteomes" id="UP001180754">
    <property type="component" value="Unassembled WGS sequence"/>
</dbReference>
<dbReference type="Pfam" id="PF21806">
    <property type="entry name" value="DUF6879"/>
    <property type="match status" value="1"/>
</dbReference>
<dbReference type="RefSeq" id="WP_311722611.1">
    <property type="nucleotide sequence ID" value="NZ_JAVRFD010000002.1"/>
</dbReference>
<gene>
    <name evidence="2" type="ORF">RND15_05955</name>
</gene>
<evidence type="ECO:0000259" key="1">
    <source>
        <dbReference type="Pfam" id="PF21806"/>
    </source>
</evidence>
<feature type="domain" description="DUF6879" evidence="1">
    <location>
        <begin position="80"/>
        <end position="243"/>
    </location>
</feature>
<dbReference type="InterPro" id="IPR049244">
    <property type="entry name" value="DUF6879"/>
</dbReference>
<proteinExistence type="predicted"/>
<organism evidence="2 3">
    <name type="scientific">Streptomyces lonegramiae</name>
    <dbReference type="NCBI Taxonomy" id="3075524"/>
    <lineage>
        <taxon>Bacteria</taxon>
        <taxon>Bacillati</taxon>
        <taxon>Actinomycetota</taxon>
        <taxon>Actinomycetes</taxon>
        <taxon>Kitasatosporales</taxon>
        <taxon>Streptomycetaceae</taxon>
        <taxon>Streptomyces</taxon>
    </lineage>
</organism>
<keyword evidence="3" id="KW-1185">Reference proteome</keyword>
<reference evidence="2" key="1">
    <citation type="submission" date="2024-05" db="EMBL/GenBank/DDBJ databases">
        <title>30 novel species of actinomycetes from the DSMZ collection.</title>
        <authorList>
            <person name="Nouioui I."/>
        </authorList>
    </citation>
    <scope>NUCLEOTIDE SEQUENCE</scope>
    <source>
        <strain evidence="2">DSM 41529</strain>
    </source>
</reference>
<dbReference type="EMBL" id="JAVRFD010000002">
    <property type="protein sequence ID" value="MDT0542262.1"/>
    <property type="molecule type" value="Genomic_DNA"/>
</dbReference>
<evidence type="ECO:0000313" key="2">
    <source>
        <dbReference type="EMBL" id="MDT0542262.1"/>
    </source>
</evidence>
<comment type="caution">
    <text evidence="2">The sequence shown here is derived from an EMBL/GenBank/DDBJ whole genome shotgun (WGS) entry which is preliminary data.</text>
</comment>
<sequence>MARRLRFNGTGSGINGCPAVHEDLDSGEIIVHGNPLTDSEDLSQLQYLGDGEVPIVVPRELLVDFGPKEVTRVPRIIDLDAFGKLFETFEHTAWRLETRRRFASDESAPGYQEFVETGKMQLEFYHPFFDTIRQQTQQGKRVERVRIVDNPPTIGQRYLLYSAARNKATGEDIRNLWRHDADRLRLPAEDFWLFDSRLVALLNFDKSDELVDVELITEPVEVNRYAQVRDAAWHYAVPYEEFAGHPLVGDVPAK</sequence>
<protein>
    <recommendedName>
        <fullName evidence="1">DUF6879 domain-containing protein</fullName>
    </recommendedName>
</protein>
<accession>A0ABU2X8V0</accession>